<accession>A0A022W5T0</accession>
<evidence type="ECO:0000313" key="1">
    <source>
        <dbReference type="EMBL" id="EZF53785.1"/>
    </source>
</evidence>
<dbReference type="Proteomes" id="UP000023758">
    <property type="component" value="Unassembled WGS sequence"/>
</dbReference>
<reference evidence="1" key="1">
    <citation type="submission" date="2014-02" db="EMBL/GenBank/DDBJ databases">
        <title>The Genome Sequence of Trichophyton rubrum (morphotype fischeri) CBS 288.86.</title>
        <authorList>
            <consortium name="The Broad Institute Genomics Platform"/>
            <person name="Cuomo C.A."/>
            <person name="White T.C."/>
            <person name="Graser Y."/>
            <person name="Martinez-Rossi N."/>
            <person name="Heitman J."/>
            <person name="Young S.K."/>
            <person name="Zeng Q."/>
            <person name="Gargeya S."/>
            <person name="Abouelleil A."/>
            <person name="Alvarado L."/>
            <person name="Chapman S.B."/>
            <person name="Gainer-Dewar J."/>
            <person name="Goldberg J."/>
            <person name="Griggs A."/>
            <person name="Gujja S."/>
            <person name="Hansen M."/>
            <person name="Howarth C."/>
            <person name="Imamovic A."/>
            <person name="Larimer J."/>
            <person name="Martinez D."/>
            <person name="Murphy C."/>
            <person name="Pearson M.D."/>
            <person name="Persinoti G."/>
            <person name="Poon T."/>
            <person name="Priest M."/>
            <person name="Roberts A.D."/>
            <person name="Saif S."/>
            <person name="Shea T.D."/>
            <person name="Sykes S.N."/>
            <person name="Wortman J."/>
            <person name="Nusbaum C."/>
            <person name="Birren B."/>
        </authorList>
    </citation>
    <scope>NUCLEOTIDE SEQUENCE [LARGE SCALE GENOMIC DNA]</scope>
    <source>
        <strain evidence="1">CBS 288.86</strain>
    </source>
</reference>
<organism evidence="1">
    <name type="scientific">Trichophyton rubrum CBS 288.86</name>
    <dbReference type="NCBI Taxonomy" id="1215330"/>
    <lineage>
        <taxon>Eukaryota</taxon>
        <taxon>Fungi</taxon>
        <taxon>Dikarya</taxon>
        <taxon>Ascomycota</taxon>
        <taxon>Pezizomycotina</taxon>
        <taxon>Eurotiomycetes</taxon>
        <taxon>Eurotiomycetidae</taxon>
        <taxon>Onygenales</taxon>
        <taxon>Arthrodermataceae</taxon>
        <taxon>Trichophyton</taxon>
    </lineage>
</organism>
<gene>
    <name evidence="1" type="ORF">H103_03354</name>
</gene>
<sequence>MVVMMRVIVITVARPVQSLPQARDASSSIYSFPPASGINDRAANHRRPWTIPPSTRSSVSALKSTLRRASADKFHALYTFLRRLLAPQTKLPQQLAAN</sequence>
<protein>
    <submittedName>
        <fullName evidence="1">Uncharacterized protein</fullName>
    </submittedName>
</protein>
<proteinExistence type="predicted"/>
<dbReference type="AlphaFoldDB" id="A0A022W5T0"/>
<name>A0A022W5T0_TRIRU</name>
<dbReference type="HOGENOM" id="CLU_2335149_0_0_1"/>
<dbReference type="EMBL" id="KK207804">
    <property type="protein sequence ID" value="EZF53785.1"/>
    <property type="molecule type" value="Genomic_DNA"/>
</dbReference>